<organism evidence="11 12">
    <name type="scientific">Insulibacter thermoxylanivorax</name>
    <dbReference type="NCBI Taxonomy" id="2749268"/>
    <lineage>
        <taxon>Bacteria</taxon>
        <taxon>Bacillati</taxon>
        <taxon>Bacillota</taxon>
        <taxon>Bacilli</taxon>
        <taxon>Bacillales</taxon>
        <taxon>Paenibacillaceae</taxon>
        <taxon>Insulibacter</taxon>
    </lineage>
</organism>
<evidence type="ECO:0000256" key="8">
    <source>
        <dbReference type="PIRNR" id="PIRNR006615"/>
    </source>
</evidence>
<dbReference type="SUPFAM" id="SSF55486">
    <property type="entry name" value="Metalloproteases ('zincins'), catalytic domain"/>
    <property type="match status" value="1"/>
</dbReference>
<keyword evidence="1 8" id="KW-0121">Carboxypeptidase</keyword>
<feature type="binding site" evidence="9">
    <location>
        <position position="272"/>
    </location>
    <ligand>
        <name>Zn(2+)</name>
        <dbReference type="ChEBI" id="CHEBI:29105"/>
        <note>catalytic</note>
    </ligand>
</feature>
<evidence type="ECO:0000256" key="6">
    <source>
        <dbReference type="ARBA" id="ARBA00052755"/>
    </source>
</evidence>
<dbReference type="PANTHER" id="PTHR34217:SF1">
    <property type="entry name" value="CARBOXYPEPTIDASE 1"/>
    <property type="match status" value="1"/>
</dbReference>
<feature type="binding site" evidence="9">
    <location>
        <position position="268"/>
    </location>
    <ligand>
        <name>Zn(2+)</name>
        <dbReference type="ChEBI" id="CHEBI:29105"/>
        <note>catalytic</note>
    </ligand>
</feature>
<evidence type="ECO:0000256" key="10">
    <source>
        <dbReference type="PIRSR" id="PIRSR006615-2"/>
    </source>
</evidence>
<keyword evidence="9" id="KW-0862">Zinc</keyword>
<evidence type="ECO:0000256" key="1">
    <source>
        <dbReference type="ARBA" id="ARBA00022645"/>
    </source>
</evidence>
<comment type="cofactor">
    <cofactor evidence="9">
        <name>Zn(2+)</name>
        <dbReference type="ChEBI" id="CHEBI:29105"/>
    </cofactor>
    <text evidence="9">Binds 1 zinc ion per subunit.</text>
</comment>
<dbReference type="Proteomes" id="UP000654993">
    <property type="component" value="Unassembled WGS sequence"/>
</dbReference>
<dbReference type="Gene3D" id="1.10.1370.30">
    <property type="match status" value="1"/>
</dbReference>
<dbReference type="EMBL" id="BMAQ01000014">
    <property type="protein sequence ID" value="GFR38299.1"/>
    <property type="molecule type" value="Genomic_DNA"/>
</dbReference>
<proteinExistence type="inferred from homology"/>
<dbReference type="GO" id="GO:0004181">
    <property type="term" value="F:metallocarboxypeptidase activity"/>
    <property type="evidence" value="ECO:0007669"/>
    <property type="project" value="UniProtKB-UniRule"/>
</dbReference>
<name>A0A916VG33_9BACL</name>
<evidence type="ECO:0000256" key="2">
    <source>
        <dbReference type="ARBA" id="ARBA00022670"/>
    </source>
</evidence>
<dbReference type="RefSeq" id="WP_200966541.1">
    <property type="nucleotide sequence ID" value="NZ_BMAQ01000014.1"/>
</dbReference>
<reference evidence="11" key="1">
    <citation type="submission" date="2020-08" db="EMBL/GenBank/DDBJ databases">
        <authorList>
            <person name="Uke A."/>
            <person name="Chhe C."/>
            <person name="Baramee S."/>
            <person name="Kosugi A."/>
        </authorList>
    </citation>
    <scope>NUCLEOTIDE SEQUENCE</scope>
    <source>
        <strain evidence="11">DA-C8</strain>
    </source>
</reference>
<comment type="function">
    <text evidence="8">Broad specificity carboxypetidase that releases amino acids sequentially from the C-terminus, including neutral, aromatic, polar and basic residues.</text>
</comment>
<evidence type="ECO:0000256" key="9">
    <source>
        <dbReference type="PIRSR" id="PIRSR006615-1"/>
    </source>
</evidence>
<dbReference type="GO" id="GO:0008270">
    <property type="term" value="F:zinc ion binding"/>
    <property type="evidence" value="ECO:0007669"/>
    <property type="project" value="UniProtKB-ARBA"/>
</dbReference>
<comment type="similarity">
    <text evidence="7 8">Belongs to the peptidase M32 family.</text>
</comment>
<feature type="active site" description="Proton donor/acceptor" evidence="10">
    <location>
        <position position="269"/>
    </location>
</feature>
<dbReference type="Pfam" id="PF02074">
    <property type="entry name" value="Peptidase_M32"/>
    <property type="match status" value="1"/>
</dbReference>
<evidence type="ECO:0000313" key="12">
    <source>
        <dbReference type="Proteomes" id="UP000654993"/>
    </source>
</evidence>
<evidence type="ECO:0000256" key="5">
    <source>
        <dbReference type="ARBA" id="ARBA00023049"/>
    </source>
</evidence>
<keyword evidence="3 8" id="KW-0479">Metal-binding</keyword>
<dbReference type="PRINTS" id="PR00998">
    <property type="entry name" value="CRBOXYPTASET"/>
</dbReference>
<dbReference type="CDD" id="cd06460">
    <property type="entry name" value="M32_Taq"/>
    <property type="match status" value="1"/>
</dbReference>
<reference evidence="11" key="2">
    <citation type="journal article" date="2021" name="Data Brief">
        <title>Draft genome sequence data of the facultative, thermophilic, xylanolytic bacterium Paenibacillus sp. strain DA-C8.</title>
        <authorList>
            <person name="Chhe C."/>
            <person name="Uke A."/>
            <person name="Baramee S."/>
            <person name="Ungkulpasvich U."/>
            <person name="Tachaapaikoon C."/>
            <person name="Pason P."/>
            <person name="Waeonukul R."/>
            <person name="Ratanakhanokchai K."/>
            <person name="Kosugi A."/>
        </authorList>
    </citation>
    <scope>NUCLEOTIDE SEQUENCE</scope>
    <source>
        <strain evidence="11">DA-C8</strain>
    </source>
</reference>
<dbReference type="FunFam" id="1.10.1370.30:FF:000003">
    <property type="entry name" value="Thermostable carboxypeptidase 1"/>
    <property type="match status" value="1"/>
</dbReference>
<evidence type="ECO:0000313" key="11">
    <source>
        <dbReference type="EMBL" id="GFR38299.1"/>
    </source>
</evidence>
<protein>
    <recommendedName>
        <fullName evidence="8">Metal-dependent carboxypeptidase</fullName>
        <ecNumber evidence="8">3.4.17.19</ecNumber>
    </recommendedName>
</protein>
<dbReference type="EC" id="3.4.17.19" evidence="8"/>
<dbReference type="PIRSF" id="PIRSF006615">
    <property type="entry name" value="Zn_crbxpep_Taq"/>
    <property type="match status" value="1"/>
</dbReference>
<dbReference type="InterPro" id="IPR001333">
    <property type="entry name" value="Peptidase_M32_Taq"/>
</dbReference>
<keyword evidence="5 8" id="KW-0482">Metalloprotease</keyword>
<dbReference type="PANTHER" id="PTHR34217">
    <property type="entry name" value="METAL-DEPENDENT CARBOXYPEPTIDASE"/>
    <property type="match status" value="1"/>
</dbReference>
<comment type="caution">
    <text evidence="11">The sequence shown here is derived from an EMBL/GenBank/DDBJ whole genome shotgun (WGS) entry which is preliminary data.</text>
</comment>
<evidence type="ECO:0000256" key="4">
    <source>
        <dbReference type="ARBA" id="ARBA00022801"/>
    </source>
</evidence>
<gene>
    <name evidence="11" type="ORF">PRECH8_15950</name>
</gene>
<evidence type="ECO:0000256" key="7">
    <source>
        <dbReference type="ARBA" id="ARBA00061580"/>
    </source>
</evidence>
<comment type="catalytic activity">
    <reaction evidence="6 8">
        <text>Release of a C-terminal amino acid with broad specificity, except for -Pro.</text>
        <dbReference type="EC" id="3.4.17.19"/>
    </reaction>
</comment>
<keyword evidence="2 8" id="KW-0645">Protease</keyword>
<keyword evidence="4 8" id="KW-0378">Hydrolase</keyword>
<dbReference type="AlphaFoldDB" id="A0A916VG33"/>
<accession>A0A916VG33</accession>
<feature type="binding site" evidence="9">
    <location>
        <position position="298"/>
    </location>
    <ligand>
        <name>Zn(2+)</name>
        <dbReference type="ChEBI" id="CHEBI:29105"/>
        <note>catalytic</note>
    </ligand>
</feature>
<dbReference type="GO" id="GO:0006508">
    <property type="term" value="P:proteolysis"/>
    <property type="evidence" value="ECO:0007669"/>
    <property type="project" value="UniProtKB-UniRule"/>
</dbReference>
<keyword evidence="12" id="KW-1185">Reference proteome</keyword>
<dbReference type="PROSITE" id="PS52034">
    <property type="entry name" value="PEPTIDASE_M32"/>
    <property type="match status" value="1"/>
</dbReference>
<sequence>MSNTNEIKTRFMERLRTIKSYGEAVGLLLWDLRTGAPKKGVAQRSKTVGLLHTEAHKLTVSDEMGKMLEALAQPDVFTGLSEIEQRAVETMKLQYDRSRKIPTDQFQAYVTLTAEAESVWEEAKRNADFKAFQPYLEKIVDYNRKFAELWGYEDHPYNALLEDYEPGLTVRQLDEWFGQVKDQLVPLVAQVKDSGIKPDTSFLNQPFDKEKQLAFNRYIVQELGYDFNAGRIDETEHPFAIGLNPGDVRITTRFKPDELTFALFSTIHECGHALYEQNIAEEIAGTTLAQGASYGIHESQSRFWEIFIGMSRPFWNRYLPELQKHFPGQLDEVTVDQFYRAINKSEPSLIRIEADELTYNLHIMIRYEIEKQLIAGQIEVKDLPEIWNAKYEEYLGLRPQHDGEGVLQDVHWSGGSFGYFPSYSLGNMYAAQITAAIRRDLPNLDELVEQGEFAPIKNWLTERIYRHGAVMKPERFIVQVTGEELNVQYLLDHLKTKFGELYELE</sequence>
<evidence type="ECO:0000256" key="3">
    <source>
        <dbReference type="ARBA" id="ARBA00022723"/>
    </source>
</evidence>